<dbReference type="GO" id="GO:0043021">
    <property type="term" value="F:ribonucleoprotein complex binding"/>
    <property type="evidence" value="ECO:0007669"/>
    <property type="project" value="TreeGrafter"/>
</dbReference>
<keyword evidence="3" id="KW-0689">Ribosomal protein</keyword>
<organism evidence="9 10">
    <name type="scientific">Myodes glareolus</name>
    <name type="common">Bank vole</name>
    <name type="synonym">Clethrionomys glareolus</name>
    <dbReference type="NCBI Taxonomy" id="447135"/>
    <lineage>
        <taxon>Eukaryota</taxon>
        <taxon>Metazoa</taxon>
        <taxon>Chordata</taxon>
        <taxon>Craniata</taxon>
        <taxon>Vertebrata</taxon>
        <taxon>Euteleostomi</taxon>
        <taxon>Mammalia</taxon>
        <taxon>Eutheria</taxon>
        <taxon>Euarchontoglires</taxon>
        <taxon>Glires</taxon>
        <taxon>Rodentia</taxon>
        <taxon>Myomorpha</taxon>
        <taxon>Muroidea</taxon>
        <taxon>Cricetidae</taxon>
        <taxon>Arvicolinae</taxon>
        <taxon>Myodes</taxon>
    </lineage>
</organism>
<keyword evidence="4" id="KW-0687">Ribonucleoprotein</keyword>
<evidence type="ECO:0000313" key="9">
    <source>
        <dbReference type="EMBL" id="KAK7810095.1"/>
    </source>
</evidence>
<dbReference type="GO" id="GO:0003735">
    <property type="term" value="F:structural constituent of ribosome"/>
    <property type="evidence" value="ECO:0007669"/>
    <property type="project" value="InterPro"/>
</dbReference>
<dbReference type="PANTHER" id="PTHR45696">
    <property type="entry name" value="60S ACIDIC RIBOSOMAL PROTEIN P1"/>
    <property type="match status" value="1"/>
</dbReference>
<proteinExistence type="inferred from homology"/>
<evidence type="ECO:0000313" key="10">
    <source>
        <dbReference type="Proteomes" id="UP001488838"/>
    </source>
</evidence>
<dbReference type="GO" id="GO:0006414">
    <property type="term" value="P:translational elongation"/>
    <property type="evidence" value="ECO:0007669"/>
    <property type="project" value="InterPro"/>
</dbReference>
<dbReference type="CDD" id="cd05831">
    <property type="entry name" value="Ribosomal_P1"/>
    <property type="match status" value="1"/>
</dbReference>
<dbReference type="Pfam" id="PF00428">
    <property type="entry name" value="Ribosomal_60s"/>
    <property type="match status" value="1"/>
</dbReference>
<evidence type="ECO:0000256" key="3">
    <source>
        <dbReference type="ARBA" id="ARBA00022980"/>
    </source>
</evidence>
<dbReference type="FunFam" id="1.10.10.1410:FF:000001">
    <property type="entry name" value="60S acidic ribosomal protein P1"/>
    <property type="match status" value="1"/>
</dbReference>
<dbReference type="AlphaFoldDB" id="A0AAW0I674"/>
<evidence type="ECO:0000256" key="4">
    <source>
        <dbReference type="ARBA" id="ARBA00023274"/>
    </source>
</evidence>
<comment type="caution">
    <text evidence="9">The sequence shown here is derived from an EMBL/GenBank/DDBJ whole genome shotgun (WGS) entry which is preliminary data.</text>
</comment>
<dbReference type="HAMAP" id="MF_01478">
    <property type="entry name" value="Ribosomal_L12_arch"/>
    <property type="match status" value="1"/>
</dbReference>
<dbReference type="PANTHER" id="PTHR45696:SF10">
    <property type="entry name" value="LARGE RIBOSOMAL SUBUNIT PROTEIN P1"/>
    <property type="match status" value="1"/>
</dbReference>
<evidence type="ECO:0000256" key="7">
    <source>
        <dbReference type="ARBA" id="ARBA00042918"/>
    </source>
</evidence>
<sequence length="98" mass="10277">MASFSELPCIYSALILHNDKVTVMEDKIKALVKAASVNVEPFWSGLFAKALNNVNTGSLICNVGTGGPDPAAGAAPAVEAKKEESEESNDDMGFGLFD</sequence>
<dbReference type="GO" id="GO:0002181">
    <property type="term" value="P:cytoplasmic translation"/>
    <property type="evidence" value="ECO:0007669"/>
    <property type="project" value="TreeGrafter"/>
</dbReference>
<dbReference type="GO" id="GO:0022625">
    <property type="term" value="C:cytosolic large ribosomal subunit"/>
    <property type="evidence" value="ECO:0007669"/>
    <property type="project" value="TreeGrafter"/>
</dbReference>
<dbReference type="InterPro" id="IPR027534">
    <property type="entry name" value="Ribosomal_P1/P2"/>
</dbReference>
<accession>A0AAW0I674</accession>
<dbReference type="Gene3D" id="1.10.10.1410">
    <property type="match status" value="1"/>
</dbReference>
<evidence type="ECO:0000256" key="1">
    <source>
        <dbReference type="ARBA" id="ARBA00003362"/>
    </source>
</evidence>
<comment type="similarity">
    <text evidence="2">Belongs to the eukaryotic ribosomal protein P1/P2 family.</text>
</comment>
<dbReference type="InterPro" id="IPR038716">
    <property type="entry name" value="P1/P2_N_sf"/>
</dbReference>
<dbReference type="GO" id="GO:0030295">
    <property type="term" value="F:protein kinase activator activity"/>
    <property type="evidence" value="ECO:0007669"/>
    <property type="project" value="TreeGrafter"/>
</dbReference>
<gene>
    <name evidence="9" type="ORF">U0070_007459</name>
</gene>
<feature type="region of interest" description="Disordered" evidence="8">
    <location>
        <begin position="71"/>
        <end position="98"/>
    </location>
</feature>
<dbReference type="Proteomes" id="UP001488838">
    <property type="component" value="Unassembled WGS sequence"/>
</dbReference>
<name>A0AAW0I674_MYOGA</name>
<protein>
    <recommendedName>
        <fullName evidence="6">Large ribosomal subunit protein P1</fullName>
    </recommendedName>
    <alternativeName>
        <fullName evidence="7">60S acidic ribosomal protein P1</fullName>
    </alternativeName>
</protein>
<evidence type="ECO:0000256" key="8">
    <source>
        <dbReference type="SAM" id="MobiDB-lite"/>
    </source>
</evidence>
<evidence type="ECO:0000256" key="2">
    <source>
        <dbReference type="ARBA" id="ARBA00005436"/>
    </source>
</evidence>
<keyword evidence="10" id="KW-1185">Reference proteome</keyword>
<comment type="function">
    <text evidence="1">Plays an important role in the elongation step of protein synthesis.</text>
</comment>
<reference evidence="9 10" key="1">
    <citation type="journal article" date="2023" name="bioRxiv">
        <title>Conserved and derived expression patterns and positive selection on dental genes reveal complex evolutionary context of ever-growing rodent molars.</title>
        <authorList>
            <person name="Calamari Z.T."/>
            <person name="Song A."/>
            <person name="Cohen E."/>
            <person name="Akter M."/>
            <person name="Roy R.D."/>
            <person name="Hallikas O."/>
            <person name="Christensen M.M."/>
            <person name="Li P."/>
            <person name="Marangoni P."/>
            <person name="Jernvall J."/>
            <person name="Klein O.D."/>
        </authorList>
    </citation>
    <scope>NUCLEOTIDE SEQUENCE [LARGE SCALE GENOMIC DNA]</scope>
    <source>
        <strain evidence="9">V071</strain>
    </source>
</reference>
<comment type="subunit">
    <text evidence="5">Heterodimer with RPLP2 at the lateral ribosomal stalk of the large ribosomal subunit.</text>
</comment>
<evidence type="ECO:0000256" key="6">
    <source>
        <dbReference type="ARBA" id="ARBA00041116"/>
    </source>
</evidence>
<evidence type="ECO:0000256" key="5">
    <source>
        <dbReference type="ARBA" id="ARBA00038554"/>
    </source>
</evidence>
<dbReference type="EMBL" id="JBBHLL010000204">
    <property type="protein sequence ID" value="KAK7810095.1"/>
    <property type="molecule type" value="Genomic_DNA"/>
</dbReference>